<comment type="subunit">
    <text evidence="10">Interacts with PCSK6 (immature form including the propeptide); probably involved in the maturation and the secretion of PCSK6.</text>
</comment>
<evidence type="ECO:0000256" key="8">
    <source>
        <dbReference type="ARBA" id="ARBA00023186"/>
    </source>
</evidence>
<dbReference type="Proteomes" id="UP000308267">
    <property type="component" value="Unassembled WGS sequence"/>
</dbReference>
<feature type="chain" id="PRO_5020959159" description="Reticulocalbin-3" evidence="13">
    <location>
        <begin position="27"/>
        <end position="337"/>
    </location>
</feature>
<dbReference type="InterPro" id="IPR018247">
    <property type="entry name" value="EF_Hand_1_Ca_BS"/>
</dbReference>
<feature type="region of interest" description="Disordered" evidence="12">
    <location>
        <begin position="310"/>
        <end position="337"/>
    </location>
</feature>
<proteinExistence type="predicted"/>
<evidence type="ECO:0000313" key="16">
    <source>
        <dbReference type="Proteomes" id="UP000308267"/>
    </source>
</evidence>
<keyword evidence="16" id="KW-1185">Reference proteome</keyword>
<dbReference type="PROSITE" id="PS50222">
    <property type="entry name" value="EF_HAND_2"/>
    <property type="match status" value="2"/>
</dbReference>
<comment type="caution">
    <text evidence="15">The sequence shown here is derived from an EMBL/GenBank/DDBJ whole genome shotgun (WGS) entry which is preliminary data.</text>
</comment>
<dbReference type="GO" id="GO:0005509">
    <property type="term" value="F:calcium ion binding"/>
    <property type="evidence" value="ECO:0007669"/>
    <property type="project" value="InterPro"/>
</dbReference>
<dbReference type="InterPro" id="IPR002048">
    <property type="entry name" value="EF_hand_dom"/>
</dbReference>
<dbReference type="STRING" id="147828.A0A4S2M9N9"/>
<evidence type="ECO:0000259" key="14">
    <source>
        <dbReference type="PROSITE" id="PS50222"/>
    </source>
</evidence>
<dbReference type="OrthoDB" id="293868at2759"/>
<dbReference type="PROSITE" id="PS00018">
    <property type="entry name" value="EF_HAND_1"/>
    <property type="match status" value="3"/>
</dbReference>
<protein>
    <recommendedName>
        <fullName evidence="11">Reticulocalbin-3</fullName>
    </recommendedName>
</protein>
<dbReference type="GO" id="GO:0005788">
    <property type="term" value="C:endoplasmic reticulum lumen"/>
    <property type="evidence" value="ECO:0007669"/>
    <property type="project" value="UniProtKB-SubCell"/>
</dbReference>
<keyword evidence="4" id="KW-0677">Repeat</keyword>
<comment type="function">
    <text evidence="9">Probable molecular chaperone assisting protein biosynthesis and transport in the endoplasmic reticulum. Required for the proper biosynthesis and transport of pulmonary surfactant-associated protein A/SP-A, pulmonary surfactant-associated protein D/SP-D and the lipid transporter ABCA3. By regulating both the proper expression and the degradation through the endoplasmic reticulum-associated protein degradation pathway of these proteins plays a crucial role in pulmonary surfactant homeostasis. Has an anti-fibrotic activity by negatively regulating the secretion of type I and type III collagens. This calcium-binding protein also transiently associates with immature PCSK6 and regulates its secretion.</text>
</comment>
<dbReference type="FunFam" id="1.10.238.10:FF:000104">
    <property type="entry name" value="calumenin isoform X1"/>
    <property type="match status" value="1"/>
</dbReference>
<keyword evidence="2" id="KW-0479">Metal-binding</keyword>
<reference evidence="15 16" key="1">
    <citation type="journal article" date="2019" name="BMC Genomics">
        <title>New insights from Opisthorchis felineus genome: update on genomics of the epidemiologically important liver flukes.</title>
        <authorList>
            <person name="Ershov N.I."/>
            <person name="Mordvinov V.A."/>
            <person name="Prokhortchouk E.B."/>
            <person name="Pakharukova M.Y."/>
            <person name="Gunbin K.V."/>
            <person name="Ustyantsev K."/>
            <person name="Genaev M.A."/>
            <person name="Blinov A.G."/>
            <person name="Mazur A."/>
            <person name="Boulygina E."/>
            <person name="Tsygankova S."/>
            <person name="Khrameeva E."/>
            <person name="Chekanov N."/>
            <person name="Fan G."/>
            <person name="Xiao A."/>
            <person name="Zhang H."/>
            <person name="Xu X."/>
            <person name="Yang H."/>
            <person name="Solovyev V."/>
            <person name="Lee S.M."/>
            <person name="Liu X."/>
            <person name="Afonnikov D.A."/>
            <person name="Skryabin K.G."/>
        </authorList>
    </citation>
    <scope>NUCLEOTIDE SEQUENCE [LARGE SCALE GENOMIC DNA]</scope>
    <source>
        <strain evidence="15">AK-0245</strain>
        <tissue evidence="15">Whole organism</tissue>
    </source>
</reference>
<evidence type="ECO:0000256" key="10">
    <source>
        <dbReference type="ARBA" id="ARBA00063143"/>
    </source>
</evidence>
<comment type="subcellular location">
    <subcellularLocation>
        <location evidence="1">Endoplasmic reticulum lumen</location>
    </subcellularLocation>
</comment>
<dbReference type="InterPro" id="IPR011992">
    <property type="entry name" value="EF-hand-dom_pair"/>
</dbReference>
<evidence type="ECO:0000256" key="4">
    <source>
        <dbReference type="ARBA" id="ARBA00022737"/>
    </source>
</evidence>
<keyword evidence="5" id="KW-0256">Endoplasmic reticulum</keyword>
<evidence type="ECO:0000256" key="9">
    <source>
        <dbReference type="ARBA" id="ARBA00056975"/>
    </source>
</evidence>
<sequence>MWKSSLRIRLPAFCLSAWSLLTLVFAIPIQSNAPVDNDLSFGGSIKKEKWVKWTDQGLRSVMLDIFQRIDEDKDQHLSYAELTRWIKHVTAVGNRRVTLNSWNLITREQHAFLDWKEYLNRTYGSATDSDEFQTQIRHDERRWKAADLDEDGKLSFPEFAMFLHPHLYPVMRSVLSAEVLETMDQDKDAQVSEEEYISEIARAHRKVLYRGLPQPPWVEREKVQFRTYLDLDKNGSLDQQEIGEWLFPEDYDEVDAEVLHLLLYLDANQAPSMECLLLKSMERFNSITQQGLLRRTEYVPRKLFGSKDICNARNMAPPSTLPSRTAGPPNPEKTGLA</sequence>
<dbReference type="GO" id="GO:0015031">
    <property type="term" value="P:protein transport"/>
    <property type="evidence" value="ECO:0007669"/>
    <property type="project" value="UniProtKB-ARBA"/>
</dbReference>
<dbReference type="Pfam" id="PF13202">
    <property type="entry name" value="EF-hand_5"/>
    <property type="match status" value="1"/>
</dbReference>
<keyword evidence="7" id="KW-0325">Glycoprotein</keyword>
<evidence type="ECO:0000256" key="11">
    <source>
        <dbReference type="ARBA" id="ARBA00072696"/>
    </source>
</evidence>
<evidence type="ECO:0000256" key="5">
    <source>
        <dbReference type="ARBA" id="ARBA00022824"/>
    </source>
</evidence>
<feature type="signal peptide" evidence="13">
    <location>
        <begin position="1"/>
        <end position="26"/>
    </location>
</feature>
<keyword evidence="8" id="KW-0143">Chaperone</keyword>
<evidence type="ECO:0000256" key="2">
    <source>
        <dbReference type="ARBA" id="ARBA00022723"/>
    </source>
</evidence>
<organism evidence="15 16">
    <name type="scientific">Opisthorchis felineus</name>
    <dbReference type="NCBI Taxonomy" id="147828"/>
    <lineage>
        <taxon>Eukaryota</taxon>
        <taxon>Metazoa</taxon>
        <taxon>Spiralia</taxon>
        <taxon>Lophotrochozoa</taxon>
        <taxon>Platyhelminthes</taxon>
        <taxon>Trematoda</taxon>
        <taxon>Digenea</taxon>
        <taxon>Opisthorchiida</taxon>
        <taxon>Opisthorchiata</taxon>
        <taxon>Opisthorchiidae</taxon>
        <taxon>Opisthorchis</taxon>
    </lineage>
</organism>
<evidence type="ECO:0000256" key="7">
    <source>
        <dbReference type="ARBA" id="ARBA00023180"/>
    </source>
</evidence>
<evidence type="ECO:0000256" key="6">
    <source>
        <dbReference type="ARBA" id="ARBA00022837"/>
    </source>
</evidence>
<feature type="domain" description="EF-hand" evidence="14">
    <location>
        <begin position="134"/>
        <end position="169"/>
    </location>
</feature>
<gene>
    <name evidence="15" type="ORF">CRM22_002611</name>
</gene>
<name>A0A4S2M9N9_OPIFE</name>
<dbReference type="SUPFAM" id="SSF47473">
    <property type="entry name" value="EF-hand"/>
    <property type="match status" value="2"/>
</dbReference>
<evidence type="ECO:0000256" key="3">
    <source>
        <dbReference type="ARBA" id="ARBA00022729"/>
    </source>
</evidence>
<dbReference type="PANTHER" id="PTHR10827:SF52">
    <property type="entry name" value="IP16409P"/>
    <property type="match status" value="1"/>
</dbReference>
<dbReference type="PANTHER" id="PTHR10827">
    <property type="entry name" value="RETICULOCALBIN"/>
    <property type="match status" value="1"/>
</dbReference>
<dbReference type="AlphaFoldDB" id="A0A4S2M9N9"/>
<dbReference type="SMART" id="SM00054">
    <property type="entry name" value="EFh"/>
    <property type="match status" value="3"/>
</dbReference>
<evidence type="ECO:0000256" key="1">
    <source>
        <dbReference type="ARBA" id="ARBA00004319"/>
    </source>
</evidence>
<evidence type="ECO:0000313" key="15">
    <source>
        <dbReference type="EMBL" id="TGZ71489.1"/>
    </source>
</evidence>
<accession>A0A4S2M9N9</accession>
<feature type="domain" description="EF-hand" evidence="14">
    <location>
        <begin position="57"/>
        <end position="92"/>
    </location>
</feature>
<dbReference type="EMBL" id="SJOL01004558">
    <property type="protein sequence ID" value="TGZ71489.1"/>
    <property type="molecule type" value="Genomic_DNA"/>
</dbReference>
<evidence type="ECO:0000256" key="13">
    <source>
        <dbReference type="SAM" id="SignalP"/>
    </source>
</evidence>
<keyword evidence="3 13" id="KW-0732">Signal</keyword>
<dbReference type="Gene3D" id="1.10.238.10">
    <property type="entry name" value="EF-hand"/>
    <property type="match status" value="1"/>
</dbReference>
<keyword evidence="6" id="KW-0106">Calcium</keyword>
<evidence type="ECO:0000256" key="12">
    <source>
        <dbReference type="SAM" id="MobiDB-lite"/>
    </source>
</evidence>